<dbReference type="InterPro" id="IPR021027">
    <property type="entry name" value="Transposase_put_HTH"/>
</dbReference>
<dbReference type="AlphaFoldDB" id="D8KBI6"/>
<dbReference type="Pfam" id="PF01385">
    <property type="entry name" value="OrfB_IS605"/>
    <property type="match status" value="1"/>
</dbReference>
<dbReference type="EMBL" id="CP002086">
    <property type="protein sequence ID" value="ADJ29633.1"/>
    <property type="molecule type" value="Genomic_DNA"/>
</dbReference>
<dbReference type="Pfam" id="PF12323">
    <property type="entry name" value="HTH_OrfB_IS605"/>
    <property type="match status" value="1"/>
</dbReference>
<comment type="similarity">
    <text evidence="1">In the C-terminal section; belongs to the transposase 35 family.</text>
</comment>
<evidence type="ECO:0000256" key="1">
    <source>
        <dbReference type="ARBA" id="ARBA00008761"/>
    </source>
</evidence>
<keyword evidence="5" id="KW-0238">DNA-binding</keyword>
<dbReference type="RefSeq" id="WP_013221698.1">
    <property type="nucleotide sequence ID" value="NC_014315.1"/>
</dbReference>
<dbReference type="OrthoDB" id="5759973at2"/>
<dbReference type="KEGG" id="nwa:Nwat_2890"/>
<sequence>MIKAFKYRLYPNAHQARELEIALETHRRLYNARLEQRKAAYELEKKSVKYAEQSSWFKHERSTNPYFARLNFSSAQATMRRLDKAFQAFFRRIKAGEKPGYPRFKARGRFDSWTYPAHGDGARLLHDQLRFQHVGLVKVRQHRPVEGAVKIVQVKNEAGRWFVIASCDIGDGPAPRAEDTSVGLDVGLEYFLSTDQGERVNNPRYQKEALRRLRIAGRAVSRKRKGGRNRAKAVARLRAIQARVANKRRDHHHKVARDLVSRYAFIAAESLTVRNRVRNRRLSRSISDAGWRQFLNILRAKAESAGSVLVEVPPQGISQACSGCGAVVRKALSVRTHKCPACSLRLQRDVNAARNILARGQARLESVRLNVAQ</sequence>
<evidence type="ECO:0000256" key="3">
    <source>
        <dbReference type="ARBA" id="ARBA00022723"/>
    </source>
</evidence>
<evidence type="ECO:0000259" key="9">
    <source>
        <dbReference type="Pfam" id="PF12323"/>
    </source>
</evidence>
<protein>
    <submittedName>
        <fullName evidence="10">Transposase, IS605 OrfB family</fullName>
    </submittedName>
</protein>
<dbReference type="InterPro" id="IPR010095">
    <property type="entry name" value="Cas12f1-like_TNB"/>
</dbReference>
<dbReference type="GO" id="GO:0003677">
    <property type="term" value="F:DNA binding"/>
    <property type="evidence" value="ECO:0007669"/>
    <property type="project" value="UniProtKB-KW"/>
</dbReference>
<evidence type="ECO:0000256" key="2">
    <source>
        <dbReference type="ARBA" id="ARBA00022578"/>
    </source>
</evidence>
<dbReference type="Pfam" id="PF07282">
    <property type="entry name" value="Cas12f1-like_TNB"/>
    <property type="match status" value="1"/>
</dbReference>
<evidence type="ECO:0000256" key="4">
    <source>
        <dbReference type="ARBA" id="ARBA00022833"/>
    </source>
</evidence>
<proteinExistence type="inferred from homology"/>
<feature type="domain" description="Cas12f1-like TNB" evidence="8">
    <location>
        <begin position="291"/>
        <end position="356"/>
    </location>
</feature>
<evidence type="ECO:0000313" key="10">
    <source>
        <dbReference type="EMBL" id="ADJ29633.1"/>
    </source>
</evidence>
<dbReference type="GO" id="GO:0006310">
    <property type="term" value="P:DNA recombination"/>
    <property type="evidence" value="ECO:0007669"/>
    <property type="project" value="UniProtKB-KW"/>
</dbReference>
<reference evidence="10 11" key="1">
    <citation type="submission" date="2010-06" db="EMBL/GenBank/DDBJ databases">
        <title>Complete sequence of chromosome of Nitrosococcus watsoni C-113.</title>
        <authorList>
            <consortium name="US DOE Joint Genome Institute"/>
            <person name="Lucas S."/>
            <person name="Copeland A."/>
            <person name="Lapidus A."/>
            <person name="Cheng J.-F."/>
            <person name="Bruce D."/>
            <person name="Goodwin L."/>
            <person name="Pitluck S."/>
            <person name="Malfatti S.A."/>
            <person name="Chain P.S.G."/>
            <person name="Land M."/>
            <person name="Hauser L."/>
            <person name="Kyrpides N."/>
            <person name="Ivanova N."/>
            <person name="Cambell M.A."/>
            <person name="Heidelberg J.F."/>
            <person name="Klotz M.G."/>
            <person name="Woyke T."/>
        </authorList>
    </citation>
    <scope>NUCLEOTIDE SEQUENCE [LARGE SCALE GENOMIC DNA]</scope>
    <source>
        <strain evidence="10 11">C-113</strain>
    </source>
</reference>
<evidence type="ECO:0000256" key="6">
    <source>
        <dbReference type="ARBA" id="ARBA00023172"/>
    </source>
</evidence>
<accession>D8KBI6</accession>
<keyword evidence="3" id="KW-0479">Metal-binding</keyword>
<evidence type="ECO:0000256" key="5">
    <source>
        <dbReference type="ARBA" id="ARBA00023125"/>
    </source>
</evidence>
<evidence type="ECO:0000259" key="8">
    <source>
        <dbReference type="Pfam" id="PF07282"/>
    </source>
</evidence>
<feature type="domain" description="Probable transposase IS891/IS1136/IS1341" evidence="7">
    <location>
        <begin position="171"/>
        <end position="279"/>
    </location>
</feature>
<evidence type="ECO:0000313" key="11">
    <source>
        <dbReference type="Proteomes" id="UP000000393"/>
    </source>
</evidence>
<evidence type="ECO:0000259" key="7">
    <source>
        <dbReference type="Pfam" id="PF01385"/>
    </source>
</evidence>
<dbReference type="Proteomes" id="UP000000393">
    <property type="component" value="Chromosome"/>
</dbReference>
<organism evidence="10 11">
    <name type="scientific">Nitrosococcus watsoni (strain C-113)</name>
    <dbReference type="NCBI Taxonomy" id="105559"/>
    <lineage>
        <taxon>Bacteria</taxon>
        <taxon>Pseudomonadati</taxon>
        <taxon>Pseudomonadota</taxon>
        <taxon>Gammaproteobacteria</taxon>
        <taxon>Chromatiales</taxon>
        <taxon>Chromatiaceae</taxon>
        <taxon>Nitrosococcus</taxon>
    </lineage>
</organism>
<dbReference type="HOGENOM" id="CLU_032903_0_1_6"/>
<keyword evidence="4" id="KW-0862">Zinc</keyword>
<keyword evidence="2" id="KW-0815">Transposition</keyword>
<gene>
    <name evidence="10" type="ordered locus">Nwat_2890</name>
</gene>
<dbReference type="GO" id="GO:0046872">
    <property type="term" value="F:metal ion binding"/>
    <property type="evidence" value="ECO:0007669"/>
    <property type="project" value="UniProtKB-KW"/>
</dbReference>
<dbReference type="InterPro" id="IPR001959">
    <property type="entry name" value="Transposase"/>
</dbReference>
<keyword evidence="6" id="KW-0233">DNA recombination</keyword>
<keyword evidence="11" id="KW-1185">Reference proteome</keyword>
<name>D8KBI6_NITWC</name>
<dbReference type="eggNOG" id="COG0675">
    <property type="taxonomic scope" value="Bacteria"/>
</dbReference>
<dbReference type="STRING" id="105559.Nwat_2890"/>
<dbReference type="GO" id="GO:0032196">
    <property type="term" value="P:transposition"/>
    <property type="evidence" value="ECO:0007669"/>
    <property type="project" value="UniProtKB-KW"/>
</dbReference>
<feature type="domain" description="Transposase putative helix-turn-helix" evidence="9">
    <location>
        <begin position="1"/>
        <end position="46"/>
    </location>
</feature>
<dbReference type="NCBIfam" id="NF040570">
    <property type="entry name" value="guided_TnpB"/>
    <property type="match status" value="1"/>
</dbReference>
<dbReference type="NCBIfam" id="TIGR01766">
    <property type="entry name" value="IS200/IS605 family accessory protein TnpB-like domain"/>
    <property type="match status" value="1"/>
</dbReference>